<proteinExistence type="predicted"/>
<organism evidence="2 3">
    <name type="scientific">Rubus argutus</name>
    <name type="common">Southern blackberry</name>
    <dbReference type="NCBI Taxonomy" id="59490"/>
    <lineage>
        <taxon>Eukaryota</taxon>
        <taxon>Viridiplantae</taxon>
        <taxon>Streptophyta</taxon>
        <taxon>Embryophyta</taxon>
        <taxon>Tracheophyta</taxon>
        <taxon>Spermatophyta</taxon>
        <taxon>Magnoliopsida</taxon>
        <taxon>eudicotyledons</taxon>
        <taxon>Gunneridae</taxon>
        <taxon>Pentapetalae</taxon>
        <taxon>rosids</taxon>
        <taxon>fabids</taxon>
        <taxon>Rosales</taxon>
        <taxon>Rosaceae</taxon>
        <taxon>Rosoideae</taxon>
        <taxon>Rosoideae incertae sedis</taxon>
        <taxon>Rubus</taxon>
    </lineage>
</organism>
<gene>
    <name evidence="2" type="ORF">M0R45_030118</name>
</gene>
<sequence length="98" mass="11171">MVARANQRLMNKNILKQIAKEKIKLEKMAKTAYKETKTKKKTSASGNIHQIGESTHIGRMSQYPIDQYPNAQTIGEIGQQSQWEYHFSDENANGCVIM</sequence>
<evidence type="ECO:0000256" key="1">
    <source>
        <dbReference type="SAM" id="MobiDB-lite"/>
    </source>
</evidence>
<feature type="region of interest" description="Disordered" evidence="1">
    <location>
        <begin position="36"/>
        <end position="56"/>
    </location>
</feature>
<evidence type="ECO:0000313" key="3">
    <source>
        <dbReference type="Proteomes" id="UP001457282"/>
    </source>
</evidence>
<evidence type="ECO:0000313" key="2">
    <source>
        <dbReference type="EMBL" id="KAK9921614.1"/>
    </source>
</evidence>
<dbReference type="EMBL" id="JBEDUW010000006">
    <property type="protein sequence ID" value="KAK9921614.1"/>
    <property type="molecule type" value="Genomic_DNA"/>
</dbReference>
<comment type="caution">
    <text evidence="2">The sequence shown here is derived from an EMBL/GenBank/DDBJ whole genome shotgun (WGS) entry which is preliminary data.</text>
</comment>
<reference evidence="2 3" key="1">
    <citation type="journal article" date="2023" name="G3 (Bethesda)">
        <title>A chromosome-length genome assembly and annotation of blackberry (Rubus argutus, cv. 'Hillquist').</title>
        <authorList>
            <person name="Bruna T."/>
            <person name="Aryal R."/>
            <person name="Dudchenko O."/>
            <person name="Sargent D.J."/>
            <person name="Mead D."/>
            <person name="Buti M."/>
            <person name="Cavallini A."/>
            <person name="Hytonen T."/>
            <person name="Andres J."/>
            <person name="Pham M."/>
            <person name="Weisz D."/>
            <person name="Mascagni F."/>
            <person name="Usai G."/>
            <person name="Natali L."/>
            <person name="Bassil N."/>
            <person name="Fernandez G.E."/>
            <person name="Lomsadze A."/>
            <person name="Armour M."/>
            <person name="Olukolu B."/>
            <person name="Poorten T."/>
            <person name="Britton C."/>
            <person name="Davik J."/>
            <person name="Ashrafi H."/>
            <person name="Aiden E.L."/>
            <person name="Borodovsky M."/>
            <person name="Worthington M."/>
        </authorList>
    </citation>
    <scope>NUCLEOTIDE SEQUENCE [LARGE SCALE GENOMIC DNA]</scope>
    <source>
        <strain evidence="2">PI 553951</strain>
    </source>
</reference>
<dbReference type="AlphaFoldDB" id="A0AAW1WDR6"/>
<name>A0AAW1WDR6_RUBAR</name>
<accession>A0AAW1WDR6</accession>
<protein>
    <submittedName>
        <fullName evidence="2">Uncharacterized protein</fullName>
    </submittedName>
</protein>
<keyword evidence="3" id="KW-1185">Reference proteome</keyword>
<dbReference type="Proteomes" id="UP001457282">
    <property type="component" value="Unassembled WGS sequence"/>
</dbReference>